<keyword evidence="3" id="KW-1185">Reference proteome</keyword>
<name>A0AAN7B1K8_9PEZI</name>
<gene>
    <name evidence="2" type="ORF">QBC37DRAFT_393152</name>
</gene>
<dbReference type="AlphaFoldDB" id="A0AAN7B1K8"/>
<comment type="caution">
    <text evidence="2">The sequence shown here is derived from an EMBL/GenBank/DDBJ whole genome shotgun (WGS) entry which is preliminary data.</text>
</comment>
<protein>
    <submittedName>
        <fullName evidence="2">Uncharacterized protein</fullName>
    </submittedName>
</protein>
<evidence type="ECO:0000313" key="2">
    <source>
        <dbReference type="EMBL" id="KAK4206919.1"/>
    </source>
</evidence>
<evidence type="ECO:0000256" key="1">
    <source>
        <dbReference type="SAM" id="MobiDB-lite"/>
    </source>
</evidence>
<feature type="region of interest" description="Disordered" evidence="1">
    <location>
        <begin position="165"/>
        <end position="195"/>
    </location>
</feature>
<feature type="compositionally biased region" description="Low complexity" evidence="1">
    <location>
        <begin position="184"/>
        <end position="195"/>
    </location>
</feature>
<accession>A0AAN7B1K8</accession>
<organism evidence="2 3">
    <name type="scientific">Rhypophila decipiens</name>
    <dbReference type="NCBI Taxonomy" id="261697"/>
    <lineage>
        <taxon>Eukaryota</taxon>
        <taxon>Fungi</taxon>
        <taxon>Dikarya</taxon>
        <taxon>Ascomycota</taxon>
        <taxon>Pezizomycotina</taxon>
        <taxon>Sordariomycetes</taxon>
        <taxon>Sordariomycetidae</taxon>
        <taxon>Sordariales</taxon>
        <taxon>Naviculisporaceae</taxon>
        <taxon>Rhypophila</taxon>
    </lineage>
</organism>
<evidence type="ECO:0000313" key="3">
    <source>
        <dbReference type="Proteomes" id="UP001301769"/>
    </source>
</evidence>
<dbReference type="EMBL" id="MU858337">
    <property type="protein sequence ID" value="KAK4206919.1"/>
    <property type="molecule type" value="Genomic_DNA"/>
</dbReference>
<reference evidence="2" key="2">
    <citation type="submission" date="2023-05" db="EMBL/GenBank/DDBJ databases">
        <authorList>
            <consortium name="Lawrence Berkeley National Laboratory"/>
            <person name="Steindorff A."/>
            <person name="Hensen N."/>
            <person name="Bonometti L."/>
            <person name="Westerberg I."/>
            <person name="Brannstrom I.O."/>
            <person name="Guillou S."/>
            <person name="Cros-Aarteil S."/>
            <person name="Calhoun S."/>
            <person name="Haridas S."/>
            <person name="Kuo A."/>
            <person name="Mondo S."/>
            <person name="Pangilinan J."/>
            <person name="Riley R."/>
            <person name="Labutti K."/>
            <person name="Andreopoulos B."/>
            <person name="Lipzen A."/>
            <person name="Chen C."/>
            <person name="Yanf M."/>
            <person name="Daum C."/>
            <person name="Ng V."/>
            <person name="Clum A."/>
            <person name="Ohm R."/>
            <person name="Martin F."/>
            <person name="Silar P."/>
            <person name="Natvig D."/>
            <person name="Lalanne C."/>
            <person name="Gautier V."/>
            <person name="Ament-Velasquez S.L."/>
            <person name="Kruys A."/>
            <person name="Hutchinson M.I."/>
            <person name="Powell A.J."/>
            <person name="Barry K."/>
            <person name="Miller A.N."/>
            <person name="Grigoriev I.V."/>
            <person name="Debuchy R."/>
            <person name="Gladieux P."/>
            <person name="Thoren M.H."/>
            <person name="Johannesson H."/>
        </authorList>
    </citation>
    <scope>NUCLEOTIDE SEQUENCE</scope>
    <source>
        <strain evidence="2">PSN293</strain>
    </source>
</reference>
<sequence>MESWKALDTVGSYSPIFALSITAEEWGLKGFPSNLIGIEGTWAIPDDTPSSSSSPNHTTILAWDNQRRPLDTQIILNASDVRPCDGTTLSPWDKCHWIIEDIGRNTTTVGPLDSDLVSLTCCLSALLSIVLTVLIMGCTVSVPKPTASLGPTSEESDEFSTVIINTYNPPAPVPESPQPPPQNQPSSSPSSRSRPIGSIEKAMIQSNTTHDIRRCTALLRDLYSLDLQIWGTEGAVYENEQEGKERVAAMKRQAGDIFDEVRKMVEALHSQSSTSAVTSAGGGDEGVDVTSWTAREKECLMEVFGIIEEQKAARGKGIIRA</sequence>
<proteinExistence type="predicted"/>
<reference evidence="2" key="1">
    <citation type="journal article" date="2023" name="Mol. Phylogenet. Evol.">
        <title>Genome-scale phylogeny and comparative genomics of the fungal order Sordariales.</title>
        <authorList>
            <person name="Hensen N."/>
            <person name="Bonometti L."/>
            <person name="Westerberg I."/>
            <person name="Brannstrom I.O."/>
            <person name="Guillou S."/>
            <person name="Cros-Aarteil S."/>
            <person name="Calhoun S."/>
            <person name="Haridas S."/>
            <person name="Kuo A."/>
            <person name="Mondo S."/>
            <person name="Pangilinan J."/>
            <person name="Riley R."/>
            <person name="LaButti K."/>
            <person name="Andreopoulos B."/>
            <person name="Lipzen A."/>
            <person name="Chen C."/>
            <person name="Yan M."/>
            <person name="Daum C."/>
            <person name="Ng V."/>
            <person name="Clum A."/>
            <person name="Steindorff A."/>
            <person name="Ohm R.A."/>
            <person name="Martin F."/>
            <person name="Silar P."/>
            <person name="Natvig D.O."/>
            <person name="Lalanne C."/>
            <person name="Gautier V."/>
            <person name="Ament-Velasquez S.L."/>
            <person name="Kruys A."/>
            <person name="Hutchinson M.I."/>
            <person name="Powell A.J."/>
            <person name="Barry K."/>
            <person name="Miller A.N."/>
            <person name="Grigoriev I.V."/>
            <person name="Debuchy R."/>
            <person name="Gladieux P."/>
            <person name="Hiltunen Thoren M."/>
            <person name="Johannesson H."/>
        </authorList>
    </citation>
    <scope>NUCLEOTIDE SEQUENCE</scope>
    <source>
        <strain evidence="2">PSN293</strain>
    </source>
</reference>
<feature type="compositionally biased region" description="Pro residues" evidence="1">
    <location>
        <begin position="169"/>
        <end position="183"/>
    </location>
</feature>
<dbReference type="Proteomes" id="UP001301769">
    <property type="component" value="Unassembled WGS sequence"/>
</dbReference>